<dbReference type="AlphaFoldDB" id="A0A2S5RD12"/>
<dbReference type="InterPro" id="IPR036551">
    <property type="entry name" value="Flavin_trans-like"/>
</dbReference>
<evidence type="ECO:0000256" key="3">
    <source>
        <dbReference type="RuleBase" id="RU364078"/>
    </source>
</evidence>
<dbReference type="InterPro" id="IPR035929">
    <property type="entry name" value="CoaB-like_sf"/>
</dbReference>
<dbReference type="Proteomes" id="UP000237865">
    <property type="component" value="Unassembled WGS sequence"/>
</dbReference>
<feature type="domain" description="Flavoprotein" evidence="4">
    <location>
        <begin position="2"/>
        <end position="134"/>
    </location>
</feature>
<keyword evidence="3" id="KW-0285">Flavoprotein</keyword>
<dbReference type="GO" id="GO:0004632">
    <property type="term" value="F:phosphopantothenate--cysteine ligase activity"/>
    <property type="evidence" value="ECO:0007669"/>
    <property type="project" value="UniProtKB-EC"/>
</dbReference>
<comment type="catalytic activity">
    <reaction evidence="3">
        <text>N-[(R)-4-phosphopantothenoyl]-L-cysteine + H(+) = (R)-4'-phosphopantetheine + CO2</text>
        <dbReference type="Rhea" id="RHEA:16793"/>
        <dbReference type="ChEBI" id="CHEBI:15378"/>
        <dbReference type="ChEBI" id="CHEBI:16526"/>
        <dbReference type="ChEBI" id="CHEBI:59458"/>
        <dbReference type="ChEBI" id="CHEBI:61723"/>
        <dbReference type="EC" id="4.1.1.36"/>
    </reaction>
</comment>
<proteinExistence type="inferred from homology"/>
<dbReference type="InterPro" id="IPR005252">
    <property type="entry name" value="CoaBC"/>
</dbReference>
<organism evidence="6 7">
    <name type="scientific">Williamsoniiplasma lucivorax</name>
    <dbReference type="NCBI Taxonomy" id="209274"/>
    <lineage>
        <taxon>Bacteria</taxon>
        <taxon>Bacillati</taxon>
        <taxon>Mycoplasmatota</taxon>
        <taxon>Mollicutes</taxon>
        <taxon>Entomoplasmatales</taxon>
        <taxon>Williamsoniiplasma</taxon>
    </lineage>
</organism>
<dbReference type="UniPathway" id="UPA00241">
    <property type="reaction ID" value="UER00353"/>
</dbReference>
<reference evidence="6 7" key="1">
    <citation type="submission" date="2017-11" db="EMBL/GenBank/DDBJ databases">
        <title>Genome sequence of Entomoplasma lucivorax PIPN-2 (ATCC 49196).</title>
        <authorList>
            <person name="Lo W.-S."/>
            <person name="Gasparich G.E."/>
            <person name="Kuo C.-H."/>
        </authorList>
    </citation>
    <scope>NUCLEOTIDE SEQUENCE [LARGE SCALE GENOMIC DNA]</scope>
    <source>
        <strain evidence="6 7">PIPN-2</strain>
    </source>
</reference>
<dbReference type="InterPro" id="IPR007085">
    <property type="entry name" value="DNA/pantothenate-metab_flavo_C"/>
</dbReference>
<comment type="pathway">
    <text evidence="3">Cofactor biosynthesis; coenzyme A biosynthesis; CoA from (R)-pantothenate: step 3/5.</text>
</comment>
<comment type="similarity">
    <text evidence="3">In the N-terminal section; belongs to the HFCD (homo-oligomeric flavin containing Cys decarboxylase) superfamily.</text>
</comment>
<dbReference type="PANTHER" id="PTHR14359">
    <property type="entry name" value="HOMO-OLIGOMERIC FLAVIN CONTAINING CYS DECARBOXYLASE FAMILY"/>
    <property type="match status" value="1"/>
</dbReference>
<dbReference type="GO" id="GO:0015941">
    <property type="term" value="P:pantothenate catabolic process"/>
    <property type="evidence" value="ECO:0007669"/>
    <property type="project" value="InterPro"/>
</dbReference>
<name>A0A2S5RD12_9MOLU</name>
<evidence type="ECO:0000256" key="1">
    <source>
        <dbReference type="ARBA" id="ARBA00022793"/>
    </source>
</evidence>
<comment type="caution">
    <text evidence="6">The sequence shown here is derived from an EMBL/GenBank/DDBJ whole genome shotgun (WGS) entry which is preliminary data.</text>
</comment>
<dbReference type="GO" id="GO:0071513">
    <property type="term" value="C:phosphopantothenoylcysteine decarboxylase complex"/>
    <property type="evidence" value="ECO:0007669"/>
    <property type="project" value="TreeGrafter"/>
</dbReference>
<dbReference type="EC" id="6.3.2.5" evidence="3"/>
<comment type="pathway">
    <text evidence="3">Cofactor biosynthesis; coenzyme A biosynthesis; CoA from (R)-pantothenate: step 2/5.</text>
</comment>
<evidence type="ECO:0000256" key="2">
    <source>
        <dbReference type="ARBA" id="ARBA00023239"/>
    </source>
</evidence>
<accession>A0A2S5RD12</accession>
<comment type="cofactor">
    <cofactor evidence="3">
        <name>FMN</name>
        <dbReference type="ChEBI" id="CHEBI:58210"/>
    </cofactor>
</comment>
<comment type="function">
    <text evidence="3">Catalyzes two steps in the biosynthesis of coenzyme A. In the first step cysteine is conjugated to 4'-phosphopantothenate to form 4-phosphopantothenoylcysteine, in the latter compound is decarboxylated to form 4'-phosphopantotheine.</text>
</comment>
<feature type="domain" description="DNA/pantothenate metabolism flavoprotein C-terminal" evidence="5">
    <location>
        <begin position="180"/>
        <end position="383"/>
    </location>
</feature>
<comment type="catalytic activity">
    <reaction evidence="3">
        <text>(R)-4'-phosphopantothenate + L-cysteine + CTP = N-[(R)-4-phosphopantothenoyl]-L-cysteine + CMP + diphosphate + H(+)</text>
        <dbReference type="Rhea" id="RHEA:19397"/>
        <dbReference type="ChEBI" id="CHEBI:10986"/>
        <dbReference type="ChEBI" id="CHEBI:15378"/>
        <dbReference type="ChEBI" id="CHEBI:33019"/>
        <dbReference type="ChEBI" id="CHEBI:35235"/>
        <dbReference type="ChEBI" id="CHEBI:37563"/>
        <dbReference type="ChEBI" id="CHEBI:59458"/>
        <dbReference type="ChEBI" id="CHEBI:60377"/>
        <dbReference type="EC" id="6.3.2.5"/>
    </reaction>
</comment>
<evidence type="ECO:0000313" key="6">
    <source>
        <dbReference type="EMBL" id="PPE05187.1"/>
    </source>
</evidence>
<dbReference type="EC" id="4.1.1.36" evidence="3"/>
<comment type="similarity">
    <text evidence="3">In the C-terminal section; belongs to the PPC synthetase family.</text>
</comment>
<keyword evidence="2 3" id="KW-0456">Lyase</keyword>
<dbReference type="GO" id="GO:0010181">
    <property type="term" value="F:FMN binding"/>
    <property type="evidence" value="ECO:0007669"/>
    <property type="project" value="InterPro"/>
</dbReference>
<gene>
    <name evidence="6" type="primary">dfp</name>
    <name evidence="6" type="ORF">ELUCI_v1c07230</name>
</gene>
<dbReference type="NCBIfam" id="TIGR00521">
    <property type="entry name" value="coaBC_dfp"/>
    <property type="match status" value="1"/>
</dbReference>
<dbReference type="Pfam" id="PF04127">
    <property type="entry name" value="DFP"/>
    <property type="match status" value="1"/>
</dbReference>
<evidence type="ECO:0000313" key="7">
    <source>
        <dbReference type="Proteomes" id="UP000237865"/>
    </source>
</evidence>
<keyword evidence="3" id="KW-0436">Ligase</keyword>
<dbReference type="InterPro" id="IPR003382">
    <property type="entry name" value="Flavoprotein"/>
</dbReference>
<dbReference type="Pfam" id="PF02441">
    <property type="entry name" value="Flavoprotein"/>
    <property type="match status" value="1"/>
</dbReference>
<protein>
    <recommendedName>
        <fullName evidence="3">Coenzyme A biosynthesis bifunctional protein CoaBC</fullName>
        <ecNumber evidence="3">4.1.1.36</ecNumber>
        <ecNumber evidence="3">6.3.2.5</ecNumber>
    </recommendedName>
    <alternativeName>
        <fullName evidence="3">DNA/pantothenate metabolism flavoprotein</fullName>
    </alternativeName>
</protein>
<dbReference type="GO" id="GO:0015937">
    <property type="term" value="P:coenzyme A biosynthetic process"/>
    <property type="evidence" value="ECO:0007669"/>
    <property type="project" value="UniProtKB-UniPathway"/>
</dbReference>
<dbReference type="PANTHER" id="PTHR14359:SF6">
    <property type="entry name" value="PHOSPHOPANTOTHENOYLCYSTEINE DECARBOXYLASE"/>
    <property type="match status" value="1"/>
</dbReference>
<dbReference type="SUPFAM" id="SSF102645">
    <property type="entry name" value="CoaB-like"/>
    <property type="match status" value="1"/>
</dbReference>
<dbReference type="STRING" id="1399797.GCA_000518285_01786"/>
<dbReference type="SUPFAM" id="SSF52507">
    <property type="entry name" value="Homo-oligomeric flavin-containing Cys decarboxylases, HFCD"/>
    <property type="match status" value="1"/>
</dbReference>
<keyword evidence="7" id="KW-1185">Reference proteome</keyword>
<dbReference type="GO" id="GO:0004633">
    <property type="term" value="F:phosphopantothenoylcysteine decarboxylase activity"/>
    <property type="evidence" value="ECO:0007669"/>
    <property type="project" value="UniProtKB-EC"/>
</dbReference>
<evidence type="ECO:0000259" key="5">
    <source>
        <dbReference type="Pfam" id="PF04127"/>
    </source>
</evidence>
<sequence length="399" mass="44893">MKKINLIITAGIAATKAKALVTLLQGTFIVNVYASEDVKHFVDFNTWELPTQIFSTKKILSAHTTGEHISANTEPNLTIVYPATYDFINKIAHGEADDLASLVLAANDSKTLWFPAMNEKMYLNPILQKSKATLLQNKQNLWLEPKYGRLASGIEGLGRAWEPNEVDTYVQSFFTQFDHLTNKKVLINLGRTRAYLDPVRYLTNGSSGIMGAELIKWAHVFTDYLEIVQGDVDVMIPNTTHQVVTNQEMLTTMKPLYQECEIAIFCAALNDYEPKQYSADKGDKQSELVVALQQSVDVAQELGELKDKQINVIFSLQDEFDLTKARRKMFNKNADLLILNLKAAMGSTKNAIQILNRKTDDVVVIDESNKSEVAQKIWATINQYLSLEQSCCTIARRKT</sequence>
<dbReference type="EMBL" id="PHNE01000004">
    <property type="protein sequence ID" value="PPE05187.1"/>
    <property type="molecule type" value="Genomic_DNA"/>
</dbReference>
<dbReference type="Gene3D" id="3.40.50.1950">
    <property type="entry name" value="Flavin prenyltransferase-like"/>
    <property type="match status" value="1"/>
</dbReference>
<dbReference type="RefSeq" id="WP_028126956.1">
    <property type="nucleotide sequence ID" value="NZ_PHNE01000004.1"/>
</dbReference>
<keyword evidence="3" id="KW-0288">FMN</keyword>
<keyword evidence="1 3" id="KW-0210">Decarboxylase</keyword>
<dbReference type="Gene3D" id="3.40.50.10300">
    <property type="entry name" value="CoaB-like"/>
    <property type="match status" value="1"/>
</dbReference>
<evidence type="ECO:0000259" key="4">
    <source>
        <dbReference type="Pfam" id="PF02441"/>
    </source>
</evidence>